<keyword evidence="1 4" id="KW-0808">Transferase</keyword>
<proteinExistence type="predicted"/>
<accession>A0ABV3L5K7</accession>
<dbReference type="SUPFAM" id="SSF53335">
    <property type="entry name" value="S-adenosyl-L-methionine-dependent methyltransferases"/>
    <property type="match status" value="1"/>
</dbReference>
<evidence type="ECO:0000256" key="2">
    <source>
        <dbReference type="ARBA" id="ARBA00022691"/>
    </source>
</evidence>
<dbReference type="CDD" id="cd02440">
    <property type="entry name" value="AdoMet_MTases"/>
    <property type="match status" value="1"/>
</dbReference>
<protein>
    <submittedName>
        <fullName evidence="4">Methyltransferase</fullName>
    </submittedName>
</protein>
<feature type="domain" description="Methyltransferase small" evidence="3">
    <location>
        <begin position="31"/>
        <end position="168"/>
    </location>
</feature>
<dbReference type="EMBL" id="JBFBVU010000002">
    <property type="protein sequence ID" value="MEV8465658.1"/>
    <property type="molecule type" value="Genomic_DNA"/>
</dbReference>
<evidence type="ECO:0000259" key="3">
    <source>
        <dbReference type="Pfam" id="PF05175"/>
    </source>
</evidence>
<dbReference type="Pfam" id="PF05175">
    <property type="entry name" value="MTS"/>
    <property type="match status" value="1"/>
</dbReference>
<dbReference type="InterPro" id="IPR002052">
    <property type="entry name" value="DNA_methylase_N6_adenine_CS"/>
</dbReference>
<dbReference type="PROSITE" id="PS00092">
    <property type="entry name" value="N6_MTASE"/>
    <property type="match status" value="1"/>
</dbReference>
<gene>
    <name evidence="4" type="ORF">AB0T83_02540</name>
</gene>
<dbReference type="Gene3D" id="3.40.50.150">
    <property type="entry name" value="Vaccinia Virus protein VP39"/>
    <property type="match status" value="1"/>
</dbReference>
<dbReference type="PANTHER" id="PTHR47739:SF1">
    <property type="entry name" value="TRNA1(VAL) (ADENINE(37)-N6)-METHYLTRANSFERASE"/>
    <property type="match status" value="1"/>
</dbReference>
<dbReference type="GO" id="GO:0008168">
    <property type="term" value="F:methyltransferase activity"/>
    <property type="evidence" value="ECO:0007669"/>
    <property type="project" value="UniProtKB-KW"/>
</dbReference>
<keyword evidence="5" id="KW-1185">Reference proteome</keyword>
<keyword evidence="2" id="KW-0949">S-adenosyl-L-methionine</keyword>
<dbReference type="PANTHER" id="PTHR47739">
    <property type="entry name" value="TRNA1(VAL) (ADENINE(37)-N6)-METHYLTRANSFERASE"/>
    <property type="match status" value="1"/>
</dbReference>
<comment type="caution">
    <text evidence="4">The sequence shown here is derived from an EMBL/GenBank/DDBJ whole genome shotgun (WGS) entry which is preliminary data.</text>
</comment>
<evidence type="ECO:0000313" key="4">
    <source>
        <dbReference type="EMBL" id="MEV8465658.1"/>
    </source>
</evidence>
<dbReference type="InterPro" id="IPR007848">
    <property type="entry name" value="Small_mtfrase_dom"/>
</dbReference>
<evidence type="ECO:0000256" key="1">
    <source>
        <dbReference type="ARBA" id="ARBA00022603"/>
    </source>
</evidence>
<name>A0ABV3L5K7_9RHOB</name>
<dbReference type="RefSeq" id="WP_366191271.1">
    <property type="nucleotide sequence ID" value="NZ_JBFBVU010000002.1"/>
</dbReference>
<dbReference type="InterPro" id="IPR050210">
    <property type="entry name" value="tRNA_Adenine-N(6)_MTase"/>
</dbReference>
<organism evidence="4 5">
    <name type="scientific">Meridianimarinicoccus marinus</name>
    <dbReference type="NCBI Taxonomy" id="3231483"/>
    <lineage>
        <taxon>Bacteria</taxon>
        <taxon>Pseudomonadati</taxon>
        <taxon>Pseudomonadota</taxon>
        <taxon>Alphaproteobacteria</taxon>
        <taxon>Rhodobacterales</taxon>
        <taxon>Paracoccaceae</taxon>
        <taxon>Meridianimarinicoccus</taxon>
    </lineage>
</organism>
<reference evidence="4 5" key="1">
    <citation type="submission" date="2024-07" db="EMBL/GenBank/DDBJ databases">
        <authorList>
            <person name="Kang M."/>
        </authorList>
    </citation>
    <scope>NUCLEOTIDE SEQUENCE [LARGE SCALE GENOMIC DNA]</scope>
    <source>
        <strain evidence="4 5">DFM31</strain>
    </source>
</reference>
<evidence type="ECO:0000313" key="5">
    <source>
        <dbReference type="Proteomes" id="UP001553161"/>
    </source>
</evidence>
<dbReference type="Proteomes" id="UP001553161">
    <property type="component" value="Unassembled WGS sequence"/>
</dbReference>
<dbReference type="InterPro" id="IPR029063">
    <property type="entry name" value="SAM-dependent_MTases_sf"/>
</dbReference>
<keyword evidence="1 4" id="KW-0489">Methyltransferase</keyword>
<sequence length="256" mass="27183">MTDDLTRDLLLGGRVVIWQPRKGFRAGVDAVLLAAAVPARPGQSVLELGCGVGTASLCLAVRVPDLAVSGVEIQPAYADLARRNAIETGVDLTVATANIAALPPDLRNRSFDHVLANPPYYQRSQGPASKDAGRDIALAGDTPLAAWVETATRRLKSGGCLTMIQQADRLPDLLAALDGRLGAVEVLPLAPREGRPAHLVLLRAIKGRRTRFSLRAPLVLHAGPRHLSDAEDYRPEVAEVFRNVAALPGFSCDSSA</sequence>
<dbReference type="GO" id="GO:0032259">
    <property type="term" value="P:methylation"/>
    <property type="evidence" value="ECO:0007669"/>
    <property type="project" value="UniProtKB-KW"/>
</dbReference>